<keyword evidence="1" id="KW-0812">Transmembrane</keyword>
<gene>
    <name evidence="2" type="ORF">C0601_06860</name>
</gene>
<dbReference type="NCBIfam" id="TIGR02532">
    <property type="entry name" value="IV_pilin_GFxxxE"/>
    <property type="match status" value="1"/>
</dbReference>
<evidence type="ECO:0000313" key="3">
    <source>
        <dbReference type="Proteomes" id="UP000234857"/>
    </source>
</evidence>
<evidence type="ECO:0000256" key="1">
    <source>
        <dbReference type="SAM" id="Phobius"/>
    </source>
</evidence>
<protein>
    <recommendedName>
        <fullName evidence="4">Prepilin-type N-terminal cleavage/methylation domain-containing protein</fullName>
    </recommendedName>
</protein>
<evidence type="ECO:0008006" key="4">
    <source>
        <dbReference type="Google" id="ProtNLM"/>
    </source>
</evidence>
<reference evidence="2 3" key="1">
    <citation type="submission" date="2017-11" db="EMBL/GenBank/DDBJ databases">
        <title>Genome-resolved metagenomics identifies genetic mobility, metabolic interactions, and unexpected diversity in perchlorate-reducing communities.</title>
        <authorList>
            <person name="Barnum T.P."/>
            <person name="Figueroa I.A."/>
            <person name="Carlstrom C.I."/>
            <person name="Lucas L.N."/>
            <person name="Engelbrektson A.L."/>
            <person name="Coates J.D."/>
        </authorList>
    </citation>
    <scope>NUCLEOTIDE SEQUENCE [LARGE SCALE GENOMIC DNA]</scope>
    <source>
        <strain evidence="2">BM706</strain>
    </source>
</reference>
<comment type="caution">
    <text evidence="2">The sequence shown here is derived from an EMBL/GenBank/DDBJ whole genome shotgun (WGS) entry which is preliminary data.</text>
</comment>
<feature type="transmembrane region" description="Helical" evidence="1">
    <location>
        <begin position="6"/>
        <end position="31"/>
    </location>
</feature>
<dbReference type="Proteomes" id="UP000234857">
    <property type="component" value="Unassembled WGS sequence"/>
</dbReference>
<accession>A0A2N5ZGC1</accession>
<name>A0A2N5ZGC1_MUIH1</name>
<keyword evidence="1" id="KW-0472">Membrane</keyword>
<proteinExistence type="predicted"/>
<dbReference type="AlphaFoldDB" id="A0A2N5ZGC1"/>
<keyword evidence="1" id="KW-1133">Transmembrane helix</keyword>
<dbReference type="InterPro" id="IPR012902">
    <property type="entry name" value="N_methyl_site"/>
</dbReference>
<organism evidence="2 3">
    <name type="scientific">Muiribacterium halophilum</name>
    <dbReference type="NCBI Taxonomy" id="2053465"/>
    <lineage>
        <taxon>Bacteria</taxon>
        <taxon>Candidatus Muiribacteriota</taxon>
        <taxon>Candidatus Muiribacteriia</taxon>
        <taxon>Candidatus Muiribacteriales</taxon>
        <taxon>Candidatus Muiribacteriaceae</taxon>
        <taxon>Candidatus Muiribacterium</taxon>
    </lineage>
</organism>
<dbReference type="EMBL" id="PKTG01000083">
    <property type="protein sequence ID" value="PLX17745.1"/>
    <property type="molecule type" value="Genomic_DNA"/>
</dbReference>
<sequence>MKKRGFTLVEIIITISLLTVVVAPIVTAFMVGMKSTDNIQKDFNMEVLAEELMNEIMSRDYEDRINYGSIGKEDG</sequence>
<dbReference type="Pfam" id="PF07963">
    <property type="entry name" value="N_methyl"/>
    <property type="match status" value="1"/>
</dbReference>
<evidence type="ECO:0000313" key="2">
    <source>
        <dbReference type="EMBL" id="PLX17745.1"/>
    </source>
</evidence>